<evidence type="ECO:0000313" key="6">
    <source>
        <dbReference type="Ensembl" id="ENSAMXP00000036341.1"/>
    </source>
</evidence>
<dbReference type="Proteomes" id="UP000018467">
    <property type="component" value="Unassembled WGS sequence"/>
</dbReference>
<reference evidence="6" key="4">
    <citation type="submission" date="2025-09" db="UniProtKB">
        <authorList>
            <consortium name="Ensembl"/>
        </authorList>
    </citation>
    <scope>IDENTIFICATION</scope>
</reference>
<reference evidence="7" key="1">
    <citation type="submission" date="2013-03" db="EMBL/GenBank/DDBJ databases">
        <authorList>
            <person name="Jeffery W."/>
            <person name="Warren W."/>
            <person name="Wilson R.K."/>
        </authorList>
    </citation>
    <scope>NUCLEOTIDE SEQUENCE</scope>
    <source>
        <strain evidence="7">female</strain>
    </source>
</reference>
<dbReference type="PANTHER" id="PTHR24107:SF27">
    <property type="entry name" value="DYNEIN REGULATORY COMPLEX SUBUNIT 5"/>
    <property type="match status" value="1"/>
</dbReference>
<organism evidence="6 7">
    <name type="scientific">Astyanax mexicanus</name>
    <name type="common">Blind cave fish</name>
    <name type="synonym">Astyanax fasciatus mexicanus</name>
    <dbReference type="NCBI Taxonomy" id="7994"/>
    <lineage>
        <taxon>Eukaryota</taxon>
        <taxon>Metazoa</taxon>
        <taxon>Chordata</taxon>
        <taxon>Craniata</taxon>
        <taxon>Vertebrata</taxon>
        <taxon>Euteleostomi</taxon>
        <taxon>Actinopterygii</taxon>
        <taxon>Neopterygii</taxon>
        <taxon>Teleostei</taxon>
        <taxon>Ostariophysi</taxon>
        <taxon>Characiformes</taxon>
        <taxon>Characoidei</taxon>
        <taxon>Acestrorhamphidae</taxon>
        <taxon>Acestrorhamphinae</taxon>
        <taxon>Astyanax</taxon>
    </lineage>
</organism>
<dbReference type="InterPro" id="IPR032675">
    <property type="entry name" value="LRR_dom_sf"/>
</dbReference>
<dbReference type="SMART" id="SM00368">
    <property type="entry name" value="LRR_RI"/>
    <property type="match status" value="5"/>
</dbReference>
<dbReference type="GO" id="GO:0005856">
    <property type="term" value="C:cytoskeleton"/>
    <property type="evidence" value="ECO:0007669"/>
    <property type="project" value="UniProtKB-SubCell"/>
</dbReference>
<proteinExistence type="predicted"/>
<name>A0A3B1J346_ASTMX</name>
<reference evidence="7" key="2">
    <citation type="journal article" date="2014" name="Nat. Commun.">
        <title>The cavefish genome reveals candidate genes for eye loss.</title>
        <authorList>
            <person name="McGaugh S.E."/>
            <person name="Gross J.B."/>
            <person name="Aken B."/>
            <person name="Blin M."/>
            <person name="Borowsky R."/>
            <person name="Chalopin D."/>
            <person name="Hinaux H."/>
            <person name="Jeffery W.R."/>
            <person name="Keene A."/>
            <person name="Ma L."/>
            <person name="Minx P."/>
            <person name="Murphy D."/>
            <person name="O'Quin K.E."/>
            <person name="Retaux S."/>
            <person name="Rohner N."/>
            <person name="Searle S.M."/>
            <person name="Stahl B.A."/>
            <person name="Tabin C."/>
            <person name="Volff J.N."/>
            <person name="Yoshizawa M."/>
            <person name="Warren W.C."/>
        </authorList>
    </citation>
    <scope>NUCLEOTIDE SEQUENCE [LARGE SCALE GENOMIC DNA]</scope>
    <source>
        <strain evidence="7">female</strain>
    </source>
</reference>
<keyword evidence="5" id="KW-1133">Transmembrane helix</keyword>
<accession>A0A3B1J346</accession>
<evidence type="ECO:0000256" key="4">
    <source>
        <dbReference type="SAM" id="MobiDB-lite"/>
    </source>
</evidence>
<dbReference type="Bgee" id="ENSAMXG00000024529">
    <property type="expression patterns" value="Expressed in testis and 6 other cell types or tissues"/>
</dbReference>
<comment type="subcellular location">
    <subcellularLocation>
        <location evidence="1">Cytoplasm</location>
        <location evidence="1">Cytoskeleton</location>
    </subcellularLocation>
</comment>
<feature type="region of interest" description="Disordered" evidence="4">
    <location>
        <begin position="461"/>
        <end position="498"/>
    </location>
</feature>
<dbReference type="GeneTree" id="ENSGT00940000159341"/>
<keyword evidence="3" id="KW-0206">Cytoskeleton</keyword>
<evidence type="ECO:0000256" key="5">
    <source>
        <dbReference type="SAM" id="Phobius"/>
    </source>
</evidence>
<dbReference type="STRING" id="7994.ENSAMXP00000036341"/>
<dbReference type="SUPFAM" id="SSF52047">
    <property type="entry name" value="RNI-like"/>
    <property type="match status" value="1"/>
</dbReference>
<keyword evidence="7" id="KW-1185">Reference proteome</keyword>
<dbReference type="AlphaFoldDB" id="A0A3B1J346"/>
<evidence type="ECO:0000256" key="3">
    <source>
        <dbReference type="ARBA" id="ARBA00023212"/>
    </source>
</evidence>
<feature type="compositionally biased region" description="Polar residues" evidence="4">
    <location>
        <begin position="488"/>
        <end position="498"/>
    </location>
</feature>
<keyword evidence="5" id="KW-0472">Membrane</keyword>
<dbReference type="InParanoid" id="A0A3B1J346"/>
<evidence type="ECO:0000256" key="1">
    <source>
        <dbReference type="ARBA" id="ARBA00004245"/>
    </source>
</evidence>
<reference evidence="6" key="3">
    <citation type="submission" date="2025-08" db="UniProtKB">
        <authorList>
            <consortium name="Ensembl"/>
        </authorList>
    </citation>
    <scope>IDENTIFICATION</scope>
</reference>
<dbReference type="Pfam" id="PF13516">
    <property type="entry name" value="LRR_6"/>
    <property type="match status" value="4"/>
</dbReference>
<dbReference type="PANTHER" id="PTHR24107">
    <property type="entry name" value="YNEIN REGULATORY COMPLEX SUBUNIT 5"/>
    <property type="match status" value="1"/>
</dbReference>
<protein>
    <submittedName>
        <fullName evidence="6">T-complex-associated-testis-expressed 1</fullName>
    </submittedName>
</protein>
<dbReference type="Gene3D" id="3.80.10.10">
    <property type="entry name" value="Ribonuclease Inhibitor"/>
    <property type="match status" value="2"/>
</dbReference>
<dbReference type="Ensembl" id="ENSAMXT00000048300.1">
    <property type="protein sequence ID" value="ENSAMXP00000036341.1"/>
    <property type="gene ID" value="ENSAMXG00000024529.2"/>
</dbReference>
<dbReference type="InterPro" id="IPR001611">
    <property type="entry name" value="Leu-rich_rpt"/>
</dbReference>
<sequence length="529" mass="58215">MPVMSMSMGKAPAGINPPVKMLNPAADPRKMRRIIAEDPEWSLAVVPSLKNLCLQHIVNHFEEKPILNELLPSQKAFVLEKLPTFLPLSLTANLISDEGYWRRCCEDRWGQRDVSEYDHSWKRMFFERHLENIIELFIPDQTEPKSVLDVVPLCQNYVRRLKITQLLPPIRKPPKFNEDDASESASDLGDDGPSIDHFDFRILLNKLTNLEELQLVYGVRGCGMNFEWNLFEFTFSDCQFLAKALQSCTTLKILKINQSNVDDDKCRTLVSNLLDHPSLLELDLSHNIIGDRGARALGKLLNRSHLKQLDIYDNKIKGPGAQALAHALSKNTPLESLNLRLNQRGDEGGQALAQALLKNCILLNLHLGANELTEPTATALSHMLVHNSTLKRLNLSCNRLGEDGGKAMEEGMSHNSSLLECDIRLTGVRLETGAAAGLLAVVVAVAVAVVVAGAADAGDMSVRAGGHASSTELARGDGQRSSSSTSSPPLTDTQKNSSENAAMCFQSRTAARAACVNAILQQHLILLQD</sequence>
<evidence type="ECO:0000313" key="7">
    <source>
        <dbReference type="Proteomes" id="UP000018467"/>
    </source>
</evidence>
<dbReference type="GO" id="GO:0007018">
    <property type="term" value="P:microtubule-based movement"/>
    <property type="evidence" value="ECO:0007669"/>
    <property type="project" value="TreeGrafter"/>
</dbReference>
<dbReference type="InterPro" id="IPR052410">
    <property type="entry name" value="DRC5"/>
</dbReference>
<evidence type="ECO:0000256" key="2">
    <source>
        <dbReference type="ARBA" id="ARBA00022490"/>
    </source>
</evidence>
<keyword evidence="2" id="KW-0963">Cytoplasm</keyword>
<keyword evidence="5" id="KW-0812">Transmembrane</keyword>
<feature type="transmembrane region" description="Helical" evidence="5">
    <location>
        <begin position="434"/>
        <end position="455"/>
    </location>
</feature>